<dbReference type="Gramene" id="TraesCS1B02G267400.1">
    <property type="protein sequence ID" value="TraesCS1B02G267400.1.cds1"/>
    <property type="gene ID" value="TraesCS1B02G267400"/>
</dbReference>
<dbReference type="Gramene" id="TraesLDM1B03G00317950.1">
    <property type="protein sequence ID" value="TraesLDM1B03G00317950.1.CDS1"/>
    <property type="gene ID" value="TraesLDM1B03G00317950"/>
</dbReference>
<dbReference type="OrthoDB" id="686411at2759"/>
<protein>
    <submittedName>
        <fullName evidence="3">Uncharacterized protein</fullName>
    </submittedName>
</protein>
<keyword evidence="4" id="KW-1185">Reference proteome</keyword>
<evidence type="ECO:0000256" key="2">
    <source>
        <dbReference type="SAM" id="SignalP"/>
    </source>
</evidence>
<dbReference type="GeneID" id="123092888"/>
<organism evidence="3">
    <name type="scientific">Triticum aestivum</name>
    <name type="common">Wheat</name>
    <dbReference type="NCBI Taxonomy" id="4565"/>
    <lineage>
        <taxon>Eukaryota</taxon>
        <taxon>Viridiplantae</taxon>
        <taxon>Streptophyta</taxon>
        <taxon>Embryophyta</taxon>
        <taxon>Tracheophyta</taxon>
        <taxon>Spermatophyta</taxon>
        <taxon>Magnoliopsida</taxon>
        <taxon>Liliopsida</taxon>
        <taxon>Poales</taxon>
        <taxon>Poaceae</taxon>
        <taxon>BOP clade</taxon>
        <taxon>Pooideae</taxon>
        <taxon>Triticodae</taxon>
        <taxon>Triticeae</taxon>
        <taxon>Triticinae</taxon>
        <taxon>Triticum</taxon>
    </lineage>
</organism>
<feature type="region of interest" description="Disordered" evidence="1">
    <location>
        <begin position="108"/>
        <end position="145"/>
    </location>
</feature>
<feature type="compositionally biased region" description="Pro residues" evidence="1">
    <location>
        <begin position="108"/>
        <end position="136"/>
    </location>
</feature>
<evidence type="ECO:0000313" key="4">
    <source>
        <dbReference type="Proteomes" id="UP000019116"/>
    </source>
</evidence>
<dbReference type="RefSeq" id="XP_044370675.1">
    <property type="nucleotide sequence ID" value="XM_044514740.1"/>
</dbReference>
<name>A0A3B5YYZ8_WHEAT</name>
<sequence length="145" mass="14839">MATTSCALLIALVLFAGLADLQAAAAAARPVHATEHSSVAAMTAEHPMADEADPDLNGMMQCMFGCFTSVMSCAFGCMGKGPDLPLCIISCNQKSIVCMIRCGLTPSPPSPKPPTPPAPPAPKPAPPKPAPGPPPYARQNTETSP</sequence>
<accession>A0A3B5YYZ8</accession>
<proteinExistence type="predicted"/>
<evidence type="ECO:0000256" key="1">
    <source>
        <dbReference type="SAM" id="MobiDB-lite"/>
    </source>
</evidence>
<gene>
    <name evidence="3" type="primary">LOC123092888</name>
</gene>
<feature type="signal peptide" evidence="2">
    <location>
        <begin position="1"/>
        <end position="23"/>
    </location>
</feature>
<reference evidence="3" key="2">
    <citation type="submission" date="2018-10" db="UniProtKB">
        <authorList>
            <consortium name="EnsemblPlants"/>
        </authorList>
    </citation>
    <scope>IDENTIFICATION</scope>
</reference>
<reference evidence="3" key="1">
    <citation type="submission" date="2018-08" db="EMBL/GenBank/DDBJ databases">
        <authorList>
            <person name="Rossello M."/>
        </authorList>
    </citation>
    <scope>NUCLEOTIDE SEQUENCE [LARGE SCALE GENOMIC DNA]</scope>
    <source>
        <strain evidence="3">cv. Chinese Spring</strain>
    </source>
</reference>
<feature type="chain" id="PRO_5043170153" evidence="2">
    <location>
        <begin position="24"/>
        <end position="145"/>
    </location>
</feature>
<dbReference type="Gramene" id="TraesARI1B03G00320990.1">
    <property type="protein sequence ID" value="TraesARI1B03G00320990.1.CDS1"/>
    <property type="gene ID" value="TraesARI1B03G00320990"/>
</dbReference>
<dbReference type="AlphaFoldDB" id="A0A3B5YYZ8"/>
<evidence type="ECO:0000313" key="3">
    <source>
        <dbReference type="EnsemblPlants" id="TraesCS1B02G267400.1.cds1"/>
    </source>
</evidence>
<dbReference type="PaxDb" id="4565-Traes_1BL_62638D67D.1"/>
<dbReference type="Gramene" id="TraesCS1B03G0746300.1">
    <property type="protein sequence ID" value="TraesCS1B03G0746300.1.CDS1"/>
    <property type="gene ID" value="TraesCS1B03G0746300"/>
</dbReference>
<keyword evidence="2" id="KW-0732">Signal</keyword>
<dbReference type="STRING" id="4565.A0A3B5YYZ8"/>
<dbReference type="EnsemblPlants" id="TraesCS1B02G267400.1">
    <property type="protein sequence ID" value="TraesCS1B02G267400.1.cds1"/>
    <property type="gene ID" value="TraesCS1B02G267400"/>
</dbReference>
<dbReference type="Gramene" id="TraesSTA1B03G00316530.2">
    <property type="protein sequence ID" value="TraesSTA1B03G00316530.2.CDS1"/>
    <property type="gene ID" value="TraesSTA1B03G00316530"/>
</dbReference>
<dbReference type="OMA" id="CMIRCAM"/>
<dbReference type="Gramene" id="TraesSTA1B03G00316530.1">
    <property type="protein sequence ID" value="TraesSTA1B03G00316530.1.CDS1"/>
    <property type="gene ID" value="TraesSTA1B03G00316530"/>
</dbReference>
<dbReference type="Proteomes" id="UP000019116">
    <property type="component" value="Chromosome 1B"/>
</dbReference>